<dbReference type="RefSeq" id="WP_166396418.1">
    <property type="nucleotide sequence ID" value="NZ_CP045121.1"/>
</dbReference>
<organism evidence="1 2">
    <name type="scientific">Rubrobacter marinus</name>
    <dbReference type="NCBI Taxonomy" id="2653852"/>
    <lineage>
        <taxon>Bacteria</taxon>
        <taxon>Bacillati</taxon>
        <taxon>Actinomycetota</taxon>
        <taxon>Rubrobacteria</taxon>
        <taxon>Rubrobacterales</taxon>
        <taxon>Rubrobacteraceae</taxon>
        <taxon>Rubrobacter</taxon>
    </lineage>
</organism>
<evidence type="ECO:0000313" key="1">
    <source>
        <dbReference type="EMBL" id="QIN78746.1"/>
    </source>
</evidence>
<gene>
    <name evidence="1" type="ORF">GBA65_09675</name>
</gene>
<dbReference type="KEGG" id="rmar:GBA65_09675"/>
<evidence type="ECO:0000313" key="2">
    <source>
        <dbReference type="Proteomes" id="UP000502706"/>
    </source>
</evidence>
<dbReference type="Proteomes" id="UP000502706">
    <property type="component" value="Chromosome"/>
</dbReference>
<accession>A0A6G8PX24</accession>
<name>A0A6G8PX24_9ACTN</name>
<proteinExistence type="predicted"/>
<reference evidence="1 2" key="1">
    <citation type="submission" date="2019-10" db="EMBL/GenBank/DDBJ databases">
        <title>Rubrobacter sp nov SCSIO 52915 isolated from a deep-sea sediment in the South China Sea.</title>
        <authorList>
            <person name="Chen R.W."/>
        </authorList>
    </citation>
    <scope>NUCLEOTIDE SEQUENCE [LARGE SCALE GENOMIC DNA]</scope>
    <source>
        <strain evidence="1 2">SCSIO 52915</strain>
    </source>
</reference>
<sequence>MPATQRMAETLGCADGAARRGDPREAMVVLAALERDAGGSAEALAHHALDDLEETRRAIDDAGGDED</sequence>
<keyword evidence="2" id="KW-1185">Reference proteome</keyword>
<dbReference type="EMBL" id="CP045121">
    <property type="protein sequence ID" value="QIN78746.1"/>
    <property type="molecule type" value="Genomic_DNA"/>
</dbReference>
<protein>
    <submittedName>
        <fullName evidence="1">Uncharacterized protein</fullName>
    </submittedName>
</protein>
<dbReference type="AlphaFoldDB" id="A0A6G8PX24"/>